<evidence type="ECO:0000256" key="3">
    <source>
        <dbReference type="ARBA" id="ARBA00022490"/>
    </source>
</evidence>
<evidence type="ECO:0000259" key="16">
    <source>
        <dbReference type="PROSITE" id="PS52044"/>
    </source>
</evidence>
<evidence type="ECO:0000313" key="20">
    <source>
        <dbReference type="Proteomes" id="UP000663852"/>
    </source>
</evidence>
<keyword evidence="5" id="KW-0479">Metal-binding</keyword>
<dbReference type="GO" id="GO:0016787">
    <property type="term" value="F:hydrolase activity"/>
    <property type="evidence" value="ECO:0007669"/>
    <property type="project" value="UniProtKB-KW"/>
</dbReference>
<dbReference type="GO" id="GO:0036503">
    <property type="term" value="P:ERAD pathway"/>
    <property type="evidence" value="ECO:0007669"/>
    <property type="project" value="TreeGrafter"/>
</dbReference>
<feature type="repeat" description="ANK" evidence="13">
    <location>
        <begin position="475"/>
        <end position="507"/>
    </location>
</feature>
<dbReference type="PROSITE" id="PS52044">
    <property type="entry name" value="VLRF1"/>
    <property type="match status" value="1"/>
</dbReference>
<dbReference type="PANTHER" id="PTHR16036">
    <property type="entry name" value="ANKYRIN REPEAT AND ZINC FINGER DOMAIN-CONTAINING PROTEIN 1"/>
    <property type="match status" value="1"/>
</dbReference>
<evidence type="ECO:0000256" key="11">
    <source>
        <dbReference type="ARBA" id="ARBA00023043"/>
    </source>
</evidence>
<evidence type="ECO:0000256" key="10">
    <source>
        <dbReference type="ARBA" id="ARBA00022833"/>
    </source>
</evidence>
<evidence type="ECO:0000256" key="9">
    <source>
        <dbReference type="ARBA" id="ARBA00022801"/>
    </source>
</evidence>
<dbReference type="AlphaFoldDB" id="A0A815CE40"/>
<evidence type="ECO:0000256" key="15">
    <source>
        <dbReference type="SAM" id="MobiDB-lite"/>
    </source>
</evidence>
<dbReference type="PANTHER" id="PTHR16036:SF2">
    <property type="entry name" value="TRNA ENDONUCLEASE ANKZF1"/>
    <property type="match status" value="1"/>
</dbReference>
<keyword evidence="11 13" id="KW-0040">ANK repeat</keyword>
<feature type="compositionally biased region" description="Polar residues" evidence="15">
    <location>
        <begin position="402"/>
        <end position="416"/>
    </location>
</feature>
<dbReference type="PROSITE" id="PS50088">
    <property type="entry name" value="ANK_REPEAT"/>
    <property type="match status" value="1"/>
</dbReference>
<proteinExistence type="inferred from homology"/>
<dbReference type="Proteomes" id="UP000663828">
    <property type="component" value="Unassembled WGS sequence"/>
</dbReference>
<dbReference type="Pfam" id="PF18716">
    <property type="entry name" value="VATC"/>
    <property type="match status" value="1"/>
</dbReference>
<keyword evidence="12" id="KW-0175">Coiled coil</keyword>
<dbReference type="Pfam" id="PF18826">
    <property type="entry name" value="bVLRF1"/>
    <property type="match status" value="1"/>
</dbReference>
<evidence type="ECO:0000256" key="6">
    <source>
        <dbReference type="ARBA" id="ARBA00022737"/>
    </source>
</evidence>
<sequence>MASFKQLKLFVDKELDQCLQNVVRPFTEHVYFPETPVDPLGIEKHHQESQLQALSISDTLACTTCQIQFSERSEQVLFVVSMNINLVMISFFLQSNQTLHFKSDWHRFNLKRKLRNQAAISSEKFEDMEKDISSISGSDSSNDDLSDSESVLNMSADGSYNSCARNNPKIVLTLNDGRHLSLYRCLLHGKKNFPQESQELILTAQRLPLCTYWCIVMAAGGHFAIALFERDKIIQHKTFHKYVIRAKQGSAQTAHDQKTGGKARSAGANLRRQNMLHLKQKIQELFISLKTEVQRCSLIFVRAPSFNQQLLFSDKNAPLSTSDPRIRSIPFATLRPTFNEIKRVYDQLTKMELYPEDYQFQKAESEKASIAKSKLPVAKKATAVSSSDSEDNSDDKTEQAAAKQTTKKQPVASSAPTDRKLLPVEDLSTFNELFTACRLNDIQRFDDLISRLRALKTIDESTSIADILNYQTAGSLDTLLHIASERGHLKLIQRLLHEGADPSLANQRGKYPYNLCKNKETKEAFRLFRNDYPDKYDYNLGQIAASITTEELERQRTAERERRRQTKKRRTDKQRSDQERQLREQDEEKQRIAFLALSDAEKKTLAVHMNFETKKRDELHLGRCWQCAHKISDEPFTYYDYKFCSTACLKAHRAKSKTTS</sequence>
<feature type="compositionally biased region" description="Basic residues" evidence="15">
    <location>
        <begin position="563"/>
        <end position="572"/>
    </location>
</feature>
<evidence type="ECO:0000256" key="8">
    <source>
        <dbReference type="ARBA" id="ARBA00022771"/>
    </source>
</evidence>
<comment type="caution">
    <text evidence="17">The sequence shown here is derived from an EMBL/GenBank/DDBJ whole genome shotgun (WGS) entry which is preliminary data.</text>
</comment>
<evidence type="ECO:0000256" key="7">
    <source>
        <dbReference type="ARBA" id="ARBA00022759"/>
    </source>
</evidence>
<organism evidence="17 20">
    <name type="scientific">Adineta ricciae</name>
    <name type="common">Rotifer</name>
    <dbReference type="NCBI Taxonomy" id="249248"/>
    <lineage>
        <taxon>Eukaryota</taxon>
        <taxon>Metazoa</taxon>
        <taxon>Spiralia</taxon>
        <taxon>Gnathifera</taxon>
        <taxon>Rotifera</taxon>
        <taxon>Eurotatoria</taxon>
        <taxon>Bdelloidea</taxon>
        <taxon>Adinetida</taxon>
        <taxon>Adinetidae</taxon>
        <taxon>Adineta</taxon>
    </lineage>
</organism>
<evidence type="ECO:0000256" key="14">
    <source>
        <dbReference type="PROSITE-ProRule" id="PRU01389"/>
    </source>
</evidence>
<keyword evidence="7 14" id="KW-0255">Endonuclease</keyword>
<dbReference type="Proteomes" id="UP000663852">
    <property type="component" value="Unassembled WGS sequence"/>
</dbReference>
<feature type="region of interest" description="Disordered" evidence="15">
    <location>
        <begin position="551"/>
        <end position="585"/>
    </location>
</feature>
<keyword evidence="6" id="KW-0677">Repeat</keyword>
<feature type="domain" description="VLRF1" evidence="16">
    <location>
        <begin position="209"/>
        <end position="351"/>
    </location>
</feature>
<feature type="compositionally biased region" description="Basic and acidic residues" evidence="15">
    <location>
        <begin position="573"/>
        <end position="585"/>
    </location>
</feature>
<evidence type="ECO:0000256" key="5">
    <source>
        <dbReference type="ARBA" id="ARBA00022723"/>
    </source>
</evidence>
<dbReference type="Pfam" id="PF00023">
    <property type="entry name" value="Ank"/>
    <property type="match status" value="1"/>
</dbReference>
<dbReference type="EMBL" id="CAJNOR010006047">
    <property type="protein sequence ID" value="CAF1583854.1"/>
    <property type="molecule type" value="Genomic_DNA"/>
</dbReference>
<evidence type="ECO:0000256" key="2">
    <source>
        <dbReference type="ARBA" id="ARBA00009262"/>
    </source>
</evidence>
<dbReference type="GO" id="GO:0005737">
    <property type="term" value="C:cytoplasm"/>
    <property type="evidence" value="ECO:0007669"/>
    <property type="project" value="UniProtKB-SubCell"/>
</dbReference>
<dbReference type="Gene3D" id="1.25.40.20">
    <property type="entry name" value="Ankyrin repeat-containing domain"/>
    <property type="match status" value="1"/>
</dbReference>
<keyword evidence="3 14" id="KW-0963">Cytoplasm</keyword>
<dbReference type="InterPro" id="IPR036770">
    <property type="entry name" value="Ankyrin_rpt-contain_sf"/>
</dbReference>
<feature type="active site" evidence="14">
    <location>
        <position position="252"/>
    </location>
</feature>
<dbReference type="InterPro" id="IPR041540">
    <property type="entry name" value="VATC"/>
</dbReference>
<comment type="subcellular location">
    <subcellularLocation>
        <location evidence="1">Cytoplasm</location>
    </subcellularLocation>
</comment>
<dbReference type="GO" id="GO:0008270">
    <property type="term" value="F:zinc ion binding"/>
    <property type="evidence" value="ECO:0007669"/>
    <property type="project" value="UniProtKB-KW"/>
</dbReference>
<name>A0A815CE40_ADIRI</name>
<keyword evidence="19" id="KW-1185">Reference proteome</keyword>
<feature type="compositionally biased region" description="Basic and acidic residues" evidence="15">
    <location>
        <begin position="551"/>
        <end position="562"/>
    </location>
</feature>
<dbReference type="GO" id="GO:0004519">
    <property type="term" value="F:endonuclease activity"/>
    <property type="evidence" value="ECO:0007669"/>
    <property type="project" value="UniProtKB-KW"/>
</dbReference>
<keyword evidence="4 14" id="KW-0540">Nuclease</keyword>
<evidence type="ECO:0000313" key="19">
    <source>
        <dbReference type="Proteomes" id="UP000663828"/>
    </source>
</evidence>
<gene>
    <name evidence="17" type="ORF">EDS130_LOCUS29630</name>
    <name evidence="18" type="ORF">XAT740_LOCUS45814</name>
</gene>
<dbReference type="PROSITE" id="PS50297">
    <property type="entry name" value="ANK_REP_REGION"/>
    <property type="match status" value="1"/>
</dbReference>
<evidence type="ECO:0000256" key="4">
    <source>
        <dbReference type="ARBA" id="ARBA00022722"/>
    </source>
</evidence>
<keyword evidence="10" id="KW-0862">Zinc</keyword>
<keyword evidence="9 14" id="KW-0378">Hydrolase</keyword>
<feature type="region of interest" description="Disordered" evidence="15">
    <location>
        <begin position="381"/>
        <end position="417"/>
    </location>
</feature>
<dbReference type="OrthoDB" id="429841at2759"/>
<comment type="domain">
    <text evidence="14">The VLRF1 domain mediates binding to the 60S ribosomal subunit.</text>
</comment>
<evidence type="ECO:0000256" key="1">
    <source>
        <dbReference type="ARBA" id="ARBA00004496"/>
    </source>
</evidence>
<evidence type="ECO:0000313" key="17">
    <source>
        <dbReference type="EMBL" id="CAF1282407.1"/>
    </source>
</evidence>
<evidence type="ECO:0000256" key="13">
    <source>
        <dbReference type="PROSITE-ProRule" id="PRU00023"/>
    </source>
</evidence>
<dbReference type="InterPro" id="IPR041175">
    <property type="entry name" value="VLRF1/Vms1"/>
</dbReference>
<protein>
    <recommendedName>
        <fullName evidence="16">VLRF1 domain-containing protein</fullName>
    </recommendedName>
</protein>
<keyword evidence="8" id="KW-0863">Zinc-finger</keyword>
<evidence type="ECO:0000256" key="12">
    <source>
        <dbReference type="ARBA" id="ARBA00023054"/>
    </source>
</evidence>
<dbReference type="SUPFAM" id="SSF48403">
    <property type="entry name" value="Ankyrin repeat"/>
    <property type="match status" value="1"/>
</dbReference>
<reference evidence="17" key="1">
    <citation type="submission" date="2021-02" db="EMBL/GenBank/DDBJ databases">
        <authorList>
            <person name="Nowell W R."/>
        </authorList>
    </citation>
    <scope>NUCLEOTIDE SEQUENCE</scope>
</reference>
<dbReference type="InterPro" id="IPR002110">
    <property type="entry name" value="Ankyrin_rpt"/>
</dbReference>
<dbReference type="EMBL" id="CAJNOJ010000201">
    <property type="protein sequence ID" value="CAF1282407.1"/>
    <property type="molecule type" value="Genomic_DNA"/>
</dbReference>
<comment type="similarity">
    <text evidence="2 14">Belongs to the ANKZF1/VMS1 family.</text>
</comment>
<evidence type="ECO:0000313" key="18">
    <source>
        <dbReference type="EMBL" id="CAF1583854.1"/>
    </source>
</evidence>
<dbReference type="InterPro" id="IPR047139">
    <property type="entry name" value="ANKZ1/VMS1"/>
</dbReference>
<accession>A0A815CE40</accession>